<feature type="domain" description="Phosphodiester glycosidase" evidence="2">
    <location>
        <begin position="73"/>
        <end position="221"/>
    </location>
</feature>
<dbReference type="Proteomes" id="UP000315540">
    <property type="component" value="Unassembled WGS sequence"/>
</dbReference>
<comment type="caution">
    <text evidence="3">The sequence shown here is derived from an EMBL/GenBank/DDBJ whole genome shotgun (WGS) entry which is preliminary data.</text>
</comment>
<protein>
    <recommendedName>
        <fullName evidence="2">Phosphodiester glycosidase domain-containing protein</fullName>
    </recommendedName>
</protein>
<keyword evidence="4" id="KW-1185">Reference proteome</keyword>
<evidence type="ECO:0000256" key="1">
    <source>
        <dbReference type="SAM" id="SignalP"/>
    </source>
</evidence>
<gene>
    <name evidence="3" type="ORF">FHK87_04785</name>
</gene>
<sequence length="241" mass="26925">MKKFILILTLFIVTEFISAYTTQNYTVDESKFVIHKMNPQKGKLKLYWKDPKGKIFGSLGSLKKSLESNDEILVFAMNGGMYNKDQSPQGLCILKGKTIAKIDRNTKGYGNFYLQPNGIFHIDKDGKALITQTTNFKTNSNIDYATQSGPMLLINGAYHPKLTKGSANLHIRNGVGILPTGEVLFAMSKEKINFFDLATLFKQNGCINALYLDGFVSKTYLPVSNWIQLDGKFGVIIAETK</sequence>
<organism evidence="3 4">
    <name type="scientific">Aquimarina algicola</name>
    <dbReference type="NCBI Taxonomy" id="2589995"/>
    <lineage>
        <taxon>Bacteria</taxon>
        <taxon>Pseudomonadati</taxon>
        <taxon>Bacteroidota</taxon>
        <taxon>Flavobacteriia</taxon>
        <taxon>Flavobacteriales</taxon>
        <taxon>Flavobacteriaceae</taxon>
        <taxon>Aquimarina</taxon>
    </lineage>
</organism>
<proteinExistence type="predicted"/>
<dbReference type="AlphaFoldDB" id="A0A504JE49"/>
<dbReference type="RefSeq" id="WP_140590651.1">
    <property type="nucleotide sequence ID" value="NZ_VFWZ01000002.1"/>
</dbReference>
<accession>A0A504JE49</accession>
<keyword evidence="1" id="KW-0732">Signal</keyword>
<dbReference type="EMBL" id="VFWZ01000002">
    <property type="protein sequence ID" value="TPN86922.1"/>
    <property type="molecule type" value="Genomic_DNA"/>
</dbReference>
<feature type="signal peptide" evidence="1">
    <location>
        <begin position="1"/>
        <end position="19"/>
    </location>
</feature>
<dbReference type="InterPro" id="IPR018711">
    <property type="entry name" value="NAGPA"/>
</dbReference>
<dbReference type="Pfam" id="PF09992">
    <property type="entry name" value="NAGPA"/>
    <property type="match status" value="1"/>
</dbReference>
<name>A0A504JE49_9FLAO</name>
<feature type="chain" id="PRO_5021298272" description="Phosphodiester glycosidase domain-containing protein" evidence="1">
    <location>
        <begin position="20"/>
        <end position="241"/>
    </location>
</feature>
<dbReference type="OrthoDB" id="5515706at2"/>
<reference evidence="3 4" key="1">
    <citation type="submission" date="2019-06" db="EMBL/GenBank/DDBJ databases">
        <authorList>
            <person name="Meng X."/>
        </authorList>
    </citation>
    <scope>NUCLEOTIDE SEQUENCE [LARGE SCALE GENOMIC DNA]</scope>
    <source>
        <strain evidence="3 4">M625</strain>
    </source>
</reference>
<evidence type="ECO:0000313" key="4">
    <source>
        <dbReference type="Proteomes" id="UP000315540"/>
    </source>
</evidence>
<evidence type="ECO:0000259" key="2">
    <source>
        <dbReference type="Pfam" id="PF09992"/>
    </source>
</evidence>
<evidence type="ECO:0000313" key="3">
    <source>
        <dbReference type="EMBL" id="TPN86922.1"/>
    </source>
</evidence>